<evidence type="ECO:0000256" key="1">
    <source>
        <dbReference type="SAM" id="SignalP"/>
    </source>
</evidence>
<evidence type="ECO:0000313" key="2">
    <source>
        <dbReference type="EMBL" id="MBW79624.1"/>
    </source>
</evidence>
<keyword evidence="1" id="KW-0732">Signal</keyword>
<dbReference type="AlphaFoldDB" id="A0A2M4DPZ1"/>
<organism evidence="2">
    <name type="scientific">Anopheles darlingi</name>
    <name type="common">Mosquito</name>
    <dbReference type="NCBI Taxonomy" id="43151"/>
    <lineage>
        <taxon>Eukaryota</taxon>
        <taxon>Metazoa</taxon>
        <taxon>Ecdysozoa</taxon>
        <taxon>Arthropoda</taxon>
        <taxon>Hexapoda</taxon>
        <taxon>Insecta</taxon>
        <taxon>Pterygota</taxon>
        <taxon>Neoptera</taxon>
        <taxon>Endopterygota</taxon>
        <taxon>Diptera</taxon>
        <taxon>Nematocera</taxon>
        <taxon>Culicoidea</taxon>
        <taxon>Culicidae</taxon>
        <taxon>Anophelinae</taxon>
        <taxon>Anopheles</taxon>
    </lineage>
</organism>
<proteinExistence type="predicted"/>
<feature type="signal peptide" evidence="1">
    <location>
        <begin position="1"/>
        <end position="19"/>
    </location>
</feature>
<protein>
    <submittedName>
        <fullName evidence="2">Putative secreted protein</fullName>
    </submittedName>
</protein>
<name>A0A2M4DPZ1_ANODA</name>
<feature type="chain" id="PRO_5014818180" evidence="1">
    <location>
        <begin position="20"/>
        <end position="81"/>
    </location>
</feature>
<sequence>MSSCSPPPLLLCWLLLCRTFPNLQQPEKDLFRPGTIASLTGVRRTVKRGSRNGTSASENSLPRTLCLPSNRERSSLVHFLR</sequence>
<dbReference type="EMBL" id="GGFL01015446">
    <property type="protein sequence ID" value="MBW79624.1"/>
    <property type="molecule type" value="Transcribed_RNA"/>
</dbReference>
<reference evidence="2" key="1">
    <citation type="submission" date="2018-01" db="EMBL/GenBank/DDBJ databases">
        <title>An insight into the sialome of Amazonian anophelines.</title>
        <authorList>
            <person name="Ribeiro J.M."/>
            <person name="Scarpassa V."/>
            <person name="Calvo E."/>
        </authorList>
    </citation>
    <scope>NUCLEOTIDE SEQUENCE</scope>
</reference>
<accession>A0A2M4DPZ1</accession>